<accession>A0A2M4B413</accession>
<dbReference type="EMBL" id="GGFK01014458">
    <property type="protein sequence ID" value="MBW47779.1"/>
    <property type="molecule type" value="Transcribed_RNA"/>
</dbReference>
<sequence>MYFAARFFLCRYVLMYRGVRGRHLAEHAHTHTAYRVACTATRRSARERSFILVSDLGERASLSEASPLWRLYLAVFCALFGRFHLPSSSSSSGIPCRTRCVFVCVRV</sequence>
<organism evidence="1">
    <name type="scientific">Anopheles triannulatus</name>
    <dbReference type="NCBI Taxonomy" id="58253"/>
    <lineage>
        <taxon>Eukaryota</taxon>
        <taxon>Metazoa</taxon>
        <taxon>Ecdysozoa</taxon>
        <taxon>Arthropoda</taxon>
        <taxon>Hexapoda</taxon>
        <taxon>Insecta</taxon>
        <taxon>Pterygota</taxon>
        <taxon>Neoptera</taxon>
        <taxon>Endopterygota</taxon>
        <taxon>Diptera</taxon>
        <taxon>Nematocera</taxon>
        <taxon>Culicoidea</taxon>
        <taxon>Culicidae</taxon>
        <taxon>Anophelinae</taxon>
        <taxon>Anopheles</taxon>
    </lineage>
</organism>
<dbReference type="AlphaFoldDB" id="A0A2M4B413"/>
<reference evidence="1" key="1">
    <citation type="submission" date="2018-01" db="EMBL/GenBank/DDBJ databases">
        <title>An insight into the sialome of Amazonian anophelines.</title>
        <authorList>
            <person name="Ribeiro J.M."/>
            <person name="Scarpassa V."/>
            <person name="Calvo E."/>
        </authorList>
    </citation>
    <scope>NUCLEOTIDE SEQUENCE</scope>
    <source>
        <tissue evidence="1">Salivary glands</tissue>
    </source>
</reference>
<evidence type="ECO:0000313" key="1">
    <source>
        <dbReference type="EMBL" id="MBW47779.1"/>
    </source>
</evidence>
<proteinExistence type="predicted"/>
<protein>
    <submittedName>
        <fullName evidence="1">Putative secreted protein</fullName>
    </submittedName>
</protein>
<name>A0A2M4B413_9DIPT</name>